<evidence type="ECO:0000256" key="3">
    <source>
        <dbReference type="ARBA" id="ARBA00004659"/>
    </source>
</evidence>
<keyword evidence="7" id="KW-0963">Cytoplasm</keyword>
<keyword evidence="9" id="KW-0808">Transferase</keyword>
<organism evidence="12">
    <name type="scientific">marine metagenome</name>
    <dbReference type="NCBI Taxonomy" id="408172"/>
    <lineage>
        <taxon>unclassified sequences</taxon>
        <taxon>metagenomes</taxon>
        <taxon>ecological metagenomes</taxon>
    </lineage>
</organism>
<dbReference type="EMBL" id="UINC01122340">
    <property type="protein sequence ID" value="SVC98088.1"/>
    <property type="molecule type" value="Genomic_DNA"/>
</dbReference>
<dbReference type="UniPathway" id="UPA00588">
    <property type="reaction ID" value="UER00646"/>
</dbReference>
<dbReference type="InterPro" id="IPR000836">
    <property type="entry name" value="PRTase_dom"/>
</dbReference>
<evidence type="ECO:0000259" key="11">
    <source>
        <dbReference type="Pfam" id="PF00156"/>
    </source>
</evidence>
<evidence type="ECO:0000256" key="1">
    <source>
        <dbReference type="ARBA" id="ARBA00000868"/>
    </source>
</evidence>
<dbReference type="Pfam" id="PF00156">
    <property type="entry name" value="Pribosyltran"/>
    <property type="match status" value="1"/>
</dbReference>
<dbReference type="GO" id="GO:0044209">
    <property type="term" value="P:AMP salvage"/>
    <property type="evidence" value="ECO:0007669"/>
    <property type="project" value="UniProtKB-UniPathway"/>
</dbReference>
<dbReference type="GO" id="GO:0003999">
    <property type="term" value="F:adenine phosphoribosyltransferase activity"/>
    <property type="evidence" value="ECO:0007669"/>
    <property type="project" value="UniProtKB-EC"/>
</dbReference>
<proteinExistence type="inferred from homology"/>
<dbReference type="SUPFAM" id="SSF53271">
    <property type="entry name" value="PRTase-like"/>
    <property type="match status" value="1"/>
</dbReference>
<feature type="domain" description="Phosphoribosyltransferase" evidence="11">
    <location>
        <begin position="10"/>
        <end position="137"/>
    </location>
</feature>
<reference evidence="12" key="1">
    <citation type="submission" date="2018-05" db="EMBL/GenBank/DDBJ databases">
        <authorList>
            <person name="Lanie J.A."/>
            <person name="Ng W.-L."/>
            <person name="Kazmierczak K.M."/>
            <person name="Andrzejewski T.M."/>
            <person name="Davidsen T.M."/>
            <person name="Wayne K.J."/>
            <person name="Tettelin H."/>
            <person name="Glass J.I."/>
            <person name="Rusch D."/>
            <person name="Podicherti R."/>
            <person name="Tsui H.-C.T."/>
            <person name="Winkler M.E."/>
        </authorList>
    </citation>
    <scope>NUCLEOTIDE SEQUENCE</scope>
</reference>
<protein>
    <recommendedName>
        <fullName evidence="6">adenine phosphoribosyltransferase</fullName>
        <ecNumber evidence="6">2.4.2.7</ecNumber>
    </recommendedName>
</protein>
<dbReference type="PANTHER" id="PTHR11776:SF7">
    <property type="entry name" value="PHOSPHORIBOSYLTRANSFERASE DOMAIN-CONTAINING PROTEIN"/>
    <property type="match status" value="1"/>
</dbReference>
<comment type="subunit">
    <text evidence="5">Homodimer.</text>
</comment>
<dbReference type="GO" id="GO:0005737">
    <property type="term" value="C:cytoplasm"/>
    <property type="evidence" value="ECO:0007669"/>
    <property type="project" value="UniProtKB-SubCell"/>
</dbReference>
<evidence type="ECO:0000256" key="8">
    <source>
        <dbReference type="ARBA" id="ARBA00022676"/>
    </source>
</evidence>
<evidence type="ECO:0000256" key="2">
    <source>
        <dbReference type="ARBA" id="ARBA00004496"/>
    </source>
</evidence>
<accession>A0A382RM76</accession>
<evidence type="ECO:0000256" key="10">
    <source>
        <dbReference type="ARBA" id="ARBA00022726"/>
    </source>
</evidence>
<gene>
    <name evidence="12" type="ORF">METZ01_LOCUS350942</name>
</gene>
<sequence length="161" mass="17151">KPGVIFRDITTLLQHPAGFRHVIDELVQPFAGAGISHVAGIEARGFILGGAVAHQLSVGFVAIRKKGKLPWQTMSIEYQLEYATDEVEMHLDSVTDGDQVLLIDDLIATGGTACAAIRLIRKAGADVVGASFVIDLPDLGGREKVEKMGVAVRTLTAFEGD</sequence>
<dbReference type="Gene3D" id="3.40.50.2020">
    <property type="match status" value="1"/>
</dbReference>
<dbReference type="InterPro" id="IPR029057">
    <property type="entry name" value="PRTase-like"/>
</dbReference>
<dbReference type="InterPro" id="IPR005764">
    <property type="entry name" value="Ade_phspho_trans"/>
</dbReference>
<dbReference type="FunFam" id="3.40.50.2020:FF:000021">
    <property type="entry name" value="Adenine phosphoribosyltransferase"/>
    <property type="match status" value="1"/>
</dbReference>
<dbReference type="CDD" id="cd06223">
    <property type="entry name" value="PRTases_typeI"/>
    <property type="match status" value="1"/>
</dbReference>
<dbReference type="GO" id="GO:0006166">
    <property type="term" value="P:purine ribonucleoside salvage"/>
    <property type="evidence" value="ECO:0007669"/>
    <property type="project" value="UniProtKB-KW"/>
</dbReference>
<name>A0A382RM76_9ZZZZ</name>
<keyword evidence="10" id="KW-0660">Purine salvage</keyword>
<comment type="subcellular location">
    <subcellularLocation>
        <location evidence="2">Cytoplasm</location>
    </subcellularLocation>
</comment>
<dbReference type="NCBIfam" id="NF002634">
    <property type="entry name" value="PRK02304.1-3"/>
    <property type="match status" value="1"/>
</dbReference>
<evidence type="ECO:0000256" key="5">
    <source>
        <dbReference type="ARBA" id="ARBA00011738"/>
    </source>
</evidence>
<dbReference type="NCBIfam" id="NF002636">
    <property type="entry name" value="PRK02304.1-5"/>
    <property type="match status" value="1"/>
</dbReference>
<feature type="non-terminal residue" evidence="12">
    <location>
        <position position="1"/>
    </location>
</feature>
<evidence type="ECO:0000256" key="9">
    <source>
        <dbReference type="ARBA" id="ARBA00022679"/>
    </source>
</evidence>
<dbReference type="PANTHER" id="PTHR11776">
    <property type="entry name" value="ADENINE PHOSPHORIBOSYLTRANSFERASE"/>
    <property type="match status" value="1"/>
</dbReference>
<evidence type="ECO:0000256" key="4">
    <source>
        <dbReference type="ARBA" id="ARBA00008391"/>
    </source>
</evidence>
<dbReference type="EC" id="2.4.2.7" evidence="6"/>
<evidence type="ECO:0000256" key="7">
    <source>
        <dbReference type="ARBA" id="ARBA00022490"/>
    </source>
</evidence>
<dbReference type="AlphaFoldDB" id="A0A382RM76"/>
<evidence type="ECO:0000313" key="12">
    <source>
        <dbReference type="EMBL" id="SVC98088.1"/>
    </source>
</evidence>
<evidence type="ECO:0000256" key="6">
    <source>
        <dbReference type="ARBA" id="ARBA00011893"/>
    </source>
</evidence>
<keyword evidence="8" id="KW-0328">Glycosyltransferase</keyword>
<dbReference type="GO" id="GO:0006168">
    <property type="term" value="P:adenine salvage"/>
    <property type="evidence" value="ECO:0007669"/>
    <property type="project" value="InterPro"/>
</dbReference>
<comment type="catalytic activity">
    <reaction evidence="1">
        <text>AMP + diphosphate = 5-phospho-alpha-D-ribose 1-diphosphate + adenine</text>
        <dbReference type="Rhea" id="RHEA:16609"/>
        <dbReference type="ChEBI" id="CHEBI:16708"/>
        <dbReference type="ChEBI" id="CHEBI:33019"/>
        <dbReference type="ChEBI" id="CHEBI:58017"/>
        <dbReference type="ChEBI" id="CHEBI:456215"/>
        <dbReference type="EC" id="2.4.2.7"/>
    </reaction>
</comment>
<comment type="similarity">
    <text evidence="4">Belongs to the purine/pyrimidine phosphoribosyltransferase family.</text>
</comment>
<dbReference type="InterPro" id="IPR050120">
    <property type="entry name" value="Adenine_PRTase"/>
</dbReference>
<dbReference type="NCBIfam" id="TIGR01090">
    <property type="entry name" value="apt"/>
    <property type="match status" value="1"/>
</dbReference>
<dbReference type="HAMAP" id="MF_00004">
    <property type="entry name" value="Aden_phosphoribosyltr"/>
    <property type="match status" value="1"/>
</dbReference>
<comment type="pathway">
    <text evidence="3">Purine metabolism; AMP biosynthesis via salvage pathway; AMP from adenine: step 1/1.</text>
</comment>